<evidence type="ECO:0000259" key="3">
    <source>
        <dbReference type="PROSITE" id="PS50977"/>
    </source>
</evidence>
<evidence type="ECO:0000313" key="5">
    <source>
        <dbReference type="Proteomes" id="UP001143480"/>
    </source>
</evidence>
<reference evidence="4" key="2">
    <citation type="submission" date="2023-01" db="EMBL/GenBank/DDBJ databases">
        <authorList>
            <person name="Sun Q."/>
            <person name="Evtushenko L."/>
        </authorList>
    </citation>
    <scope>NUCLEOTIDE SEQUENCE</scope>
    <source>
        <strain evidence="4">VKM Ac-1321</strain>
    </source>
</reference>
<gene>
    <name evidence="4" type="ORF">GCM10017581_095490</name>
</gene>
<dbReference type="PANTHER" id="PTHR30055:SF146">
    <property type="entry name" value="HTH-TYPE TRANSCRIPTIONAL DUAL REGULATOR CECR"/>
    <property type="match status" value="1"/>
</dbReference>
<name>A0A9W6KWC9_9ACTN</name>
<dbReference type="Proteomes" id="UP001143480">
    <property type="component" value="Unassembled WGS sequence"/>
</dbReference>
<dbReference type="InterPro" id="IPR009057">
    <property type="entry name" value="Homeodomain-like_sf"/>
</dbReference>
<comment type="caution">
    <text evidence="4">The sequence shown here is derived from an EMBL/GenBank/DDBJ whole genome shotgun (WGS) entry which is preliminary data.</text>
</comment>
<dbReference type="Pfam" id="PF00440">
    <property type="entry name" value="TetR_N"/>
    <property type="match status" value="1"/>
</dbReference>
<dbReference type="EMBL" id="BSFP01000112">
    <property type="protein sequence ID" value="GLL07791.1"/>
    <property type="molecule type" value="Genomic_DNA"/>
</dbReference>
<feature type="domain" description="HTH tetR-type" evidence="3">
    <location>
        <begin position="9"/>
        <end position="69"/>
    </location>
</feature>
<dbReference type="InterPro" id="IPR001647">
    <property type="entry name" value="HTH_TetR"/>
</dbReference>
<sequence length="212" mass="23285">MADPAFEDLTARARIRDAAIKLFAEKGAEGTTVREIAQAAGVSPGLLRHHFGSKEGLREVCDEYVLDRAMGIKEEILNDGKLANPGFMPSVHPTVLLTYRYTSRALLDGSPAAAKLFDRMVGIAELWIDKVAPGITQDKRGFATVLIGMQSGLIAMHEHVSRNFGQDMFETEGYTRMVEVLVDFYSTTMLDPALAADAHRAMEALRASQKEQ</sequence>
<evidence type="ECO:0000313" key="4">
    <source>
        <dbReference type="EMBL" id="GLL07791.1"/>
    </source>
</evidence>
<dbReference type="PANTHER" id="PTHR30055">
    <property type="entry name" value="HTH-TYPE TRANSCRIPTIONAL REGULATOR RUTR"/>
    <property type="match status" value="1"/>
</dbReference>
<evidence type="ECO:0000256" key="2">
    <source>
        <dbReference type="PROSITE-ProRule" id="PRU00335"/>
    </source>
</evidence>
<dbReference type="GO" id="GO:0000976">
    <property type="term" value="F:transcription cis-regulatory region binding"/>
    <property type="evidence" value="ECO:0007669"/>
    <property type="project" value="TreeGrafter"/>
</dbReference>
<dbReference type="GO" id="GO:0003700">
    <property type="term" value="F:DNA-binding transcription factor activity"/>
    <property type="evidence" value="ECO:0007669"/>
    <property type="project" value="TreeGrafter"/>
</dbReference>
<dbReference type="RefSeq" id="WP_223102974.1">
    <property type="nucleotide sequence ID" value="NZ_BAAAXA010000003.1"/>
</dbReference>
<keyword evidence="5" id="KW-1185">Reference proteome</keyword>
<dbReference type="SUPFAM" id="SSF46689">
    <property type="entry name" value="Homeodomain-like"/>
    <property type="match status" value="1"/>
</dbReference>
<dbReference type="AlphaFoldDB" id="A0A9W6KWC9"/>
<dbReference type="PROSITE" id="PS50977">
    <property type="entry name" value="HTH_TETR_2"/>
    <property type="match status" value="1"/>
</dbReference>
<keyword evidence="1 2" id="KW-0238">DNA-binding</keyword>
<proteinExistence type="predicted"/>
<evidence type="ECO:0000256" key="1">
    <source>
        <dbReference type="ARBA" id="ARBA00023125"/>
    </source>
</evidence>
<organism evidence="4 5">
    <name type="scientific">Dactylosporangium matsuzakiense</name>
    <dbReference type="NCBI Taxonomy" id="53360"/>
    <lineage>
        <taxon>Bacteria</taxon>
        <taxon>Bacillati</taxon>
        <taxon>Actinomycetota</taxon>
        <taxon>Actinomycetes</taxon>
        <taxon>Micromonosporales</taxon>
        <taxon>Micromonosporaceae</taxon>
        <taxon>Dactylosporangium</taxon>
    </lineage>
</organism>
<reference evidence="4" key="1">
    <citation type="journal article" date="2014" name="Int. J. Syst. Evol. Microbiol.">
        <title>Complete genome sequence of Corynebacterium casei LMG S-19264T (=DSM 44701T), isolated from a smear-ripened cheese.</title>
        <authorList>
            <consortium name="US DOE Joint Genome Institute (JGI-PGF)"/>
            <person name="Walter F."/>
            <person name="Albersmeier A."/>
            <person name="Kalinowski J."/>
            <person name="Ruckert C."/>
        </authorList>
    </citation>
    <scope>NUCLEOTIDE SEQUENCE</scope>
    <source>
        <strain evidence="4">VKM Ac-1321</strain>
    </source>
</reference>
<accession>A0A9W6KWC9</accession>
<dbReference type="Gene3D" id="1.10.357.10">
    <property type="entry name" value="Tetracycline Repressor, domain 2"/>
    <property type="match status" value="1"/>
</dbReference>
<dbReference type="InterPro" id="IPR050109">
    <property type="entry name" value="HTH-type_TetR-like_transc_reg"/>
</dbReference>
<dbReference type="PRINTS" id="PR00455">
    <property type="entry name" value="HTHTETR"/>
</dbReference>
<protein>
    <submittedName>
        <fullName evidence="4">TetR family transcriptional regulator</fullName>
    </submittedName>
</protein>
<feature type="DNA-binding region" description="H-T-H motif" evidence="2">
    <location>
        <begin position="32"/>
        <end position="51"/>
    </location>
</feature>